<dbReference type="InterPro" id="IPR015168">
    <property type="entry name" value="SsuA/THI5"/>
</dbReference>
<sequence>MNFSTSSRARKSQAALFAVLVAGSLLAATPASNAAVAKVGAACAVNGSVGTIANGNTVSCKNKKWTAFKPASIVWGAAAATWQPKEEFATYAVPKKLNYFKQENLTVEAKTTAGSIDLVNLVASGRIDIGGADLGSAMQGIQKGANIVIIGGLVQNFPWNIAVKPGGAIKTAMDLKGKKIGIIGFGSGSYPYTKAWLAGNGLKESDVTLIPTGPAVAVGALQLDKGDVDAIAYFKSAYAGAEFNGSKFTYLPNPAALTGVRSLSWIVNADKYRDQPEVYERYLRAANKGLIYSTTNVRAATLVGFEEFPSSLAAGKTATESLPLGMAQLKAWLETATPTTGKPVSWNKLGAISASDWKKSQDYTAAAGTIVTGLKLDDFLSSDVITNANAFDRAKIVAAANKQPK</sequence>
<proteinExistence type="inferred from homology"/>
<dbReference type="Gene3D" id="3.40.190.10">
    <property type="entry name" value="Periplasmic binding protein-like II"/>
    <property type="match status" value="2"/>
</dbReference>
<comment type="subcellular location">
    <subcellularLocation>
        <location evidence="1">Periplasm</location>
    </subcellularLocation>
</comment>
<organism evidence="5">
    <name type="scientific">freshwater metagenome</name>
    <dbReference type="NCBI Taxonomy" id="449393"/>
    <lineage>
        <taxon>unclassified sequences</taxon>
        <taxon>metagenomes</taxon>
        <taxon>ecological metagenomes</taxon>
    </lineage>
</organism>
<comment type="similarity">
    <text evidence="2">Belongs to the bacterial solute-binding protein SsuA/TauA family.</text>
</comment>
<dbReference type="SUPFAM" id="SSF53850">
    <property type="entry name" value="Periplasmic binding protein-like II"/>
    <property type="match status" value="1"/>
</dbReference>
<dbReference type="PANTHER" id="PTHR30024">
    <property type="entry name" value="ALIPHATIC SULFONATES-BINDING PROTEIN-RELATED"/>
    <property type="match status" value="1"/>
</dbReference>
<reference evidence="5" key="1">
    <citation type="submission" date="2020-05" db="EMBL/GenBank/DDBJ databases">
        <authorList>
            <person name="Chiriac C."/>
            <person name="Salcher M."/>
            <person name="Ghai R."/>
            <person name="Kavagutti S V."/>
        </authorList>
    </citation>
    <scope>NUCLEOTIDE SEQUENCE</scope>
</reference>
<dbReference type="PANTHER" id="PTHR30024:SF47">
    <property type="entry name" value="TAURINE-BINDING PERIPLASMIC PROTEIN"/>
    <property type="match status" value="1"/>
</dbReference>
<gene>
    <name evidence="5" type="ORF">UFOPK1689_00632</name>
</gene>
<accession>A0A6J6E5H2</accession>
<evidence type="ECO:0000259" key="4">
    <source>
        <dbReference type="Pfam" id="PF09084"/>
    </source>
</evidence>
<dbReference type="GO" id="GO:0042597">
    <property type="term" value="C:periplasmic space"/>
    <property type="evidence" value="ECO:0007669"/>
    <property type="project" value="UniProtKB-SubCell"/>
</dbReference>
<evidence type="ECO:0000313" key="5">
    <source>
        <dbReference type="EMBL" id="CAB4570465.1"/>
    </source>
</evidence>
<evidence type="ECO:0000256" key="2">
    <source>
        <dbReference type="ARBA" id="ARBA00010742"/>
    </source>
</evidence>
<dbReference type="EMBL" id="CAEZTN010000014">
    <property type="protein sequence ID" value="CAB4570465.1"/>
    <property type="molecule type" value="Genomic_DNA"/>
</dbReference>
<keyword evidence="3" id="KW-0732">Signal</keyword>
<name>A0A6J6E5H2_9ZZZZ</name>
<protein>
    <submittedName>
        <fullName evidence="5">Unannotated protein</fullName>
    </submittedName>
</protein>
<feature type="domain" description="SsuA/THI5-like" evidence="4">
    <location>
        <begin position="87"/>
        <end position="295"/>
    </location>
</feature>
<evidence type="ECO:0000256" key="1">
    <source>
        <dbReference type="ARBA" id="ARBA00004418"/>
    </source>
</evidence>
<dbReference type="AlphaFoldDB" id="A0A6J6E5H2"/>
<evidence type="ECO:0000256" key="3">
    <source>
        <dbReference type="ARBA" id="ARBA00022729"/>
    </source>
</evidence>
<dbReference type="Pfam" id="PF09084">
    <property type="entry name" value="NMT1"/>
    <property type="match status" value="1"/>
</dbReference>